<sequence length="1324" mass="145364">MATASPQMTNKISIRALTVKKLPPLFPLVPNSSNSSIRCQCDLKLRETSAAPAGERLLSDNLLASNTKTYASSQRTKNSTKRASLKAAPPSNEVFWEGNAGLMIWNVSDQEVKRLRAYTPKMKVYIYAVAPEGNSDSQTVEALGYVSVDIRDMDDTNDNESWFKVHGAGGGCEVKLGLRLQKVKFELAEASSASEALTSKDATKAATTAGTANAPSPAEAPPKPLEALQIGGGNELFDLTVRVEYAANLPLLHPPKIGASGAWFSYQVFKDFPPVQTDQFFSWTAQPPNSNLFQPQPDTFRLQSSLASLGSFLRLNPFAIYLVCNKEILGGCMVPIESLLRAGPTGQFTGSTLTGRYKIKGEMPFISEIVSGDNFQTPCLCFSITLSRAGAAPSGIQTVPVQSMPTAVQSAPMSGGVVQTQQPLVETPSKAMITTEALPAQTQINPPVVATPAPQVPTAQIAKSPPPKLFTVIPSSVVFVRDKIKRFSADPVKFALVETSTITNQSSTVGMTDKATLKDKGTESVGNFSYCPLGPIIRTTRTSLALNCISQATNDVVCSCVIPAALETEVNTKLSLVDVRGRELGKVQVRATEEVVQTKDQHENEQAMMKQLQELKKQQEAIQDQLGQLGRRDRTDDDEHLKKMTEAQELLEKARREVKKASDASRVTTSQEVGRSDDTVVGGSSSTPVPAPAPAPASTPRPDPSTTSSQSSFQASRHFRLSLVLRAVTLIKEQIPNFTSSSRFVLEHYAAQLGAKRPTVAPFTSKDDPGKQSQTMSIPSNSTTLYNFSAPSLSKLDEIDVILKRKGETGRGIATAAVDVQDMLEHEPIFTCPETKKVLETSSEYRKYAKSIGNDGIDAIVGRGVEKMVELINSEGVAVGHIDCILILDDIGEGRGASEIEALTSPLIMDEFSNNNNSMMSGGPSVSNNVSQFQSSQYFPNNPQASAAAADIEMMRREFDVWRHKEELAWHEKLREKEAASMRALEEKARNWGKEKAEVVIAAQAEYQKLEARLKKVLGEVEARERKLRKDEDIRIQEHSRKLAESQVLLKRAREEANHKVELEKVNTKAAVARADAAEKATKDMKKRATQAEEDFYEYRQQQRKNPESVLLQEIVTLKAQMSDSAAKINGMKAERNAALLEKEQFRAHIHRLARALKRERQKTAIAAQRDLEQLRLEYVAREQRFVMDGDRGELAKIKSELRALNDTEVVQGTRMGEGGDLRVQVEDEGEESYQSEYSPERYSPSRKGRGGEGSSRQTPPEKGRKNSPIKGGLGADVIEAEMKRLEEERKELIATGIFDGDHPIIKELDSRLNMKLVELSNTQ</sequence>
<comment type="caution">
    <text evidence="3">The sequence shown here is derived from an EMBL/GenBank/DDBJ whole genome shotgun (WGS) entry which is preliminary data.</text>
</comment>
<accession>A0A9W7G4E9</accession>
<feature type="coiled-coil region" evidence="1">
    <location>
        <begin position="1143"/>
        <end position="1178"/>
    </location>
</feature>
<keyword evidence="1" id="KW-0175">Coiled coil</keyword>
<feature type="compositionally biased region" description="Basic and acidic residues" evidence="2">
    <location>
        <begin position="654"/>
        <end position="663"/>
    </location>
</feature>
<feature type="region of interest" description="Disordered" evidence="2">
    <location>
        <begin position="196"/>
        <end position="225"/>
    </location>
</feature>
<feature type="region of interest" description="Disordered" evidence="2">
    <location>
        <begin position="1209"/>
        <end position="1276"/>
    </location>
</feature>
<keyword evidence="4" id="KW-1185">Reference proteome</keyword>
<dbReference type="OrthoDB" id="332250at2759"/>
<dbReference type="Gene3D" id="2.60.40.150">
    <property type="entry name" value="C2 domain"/>
    <property type="match status" value="1"/>
</dbReference>
<dbReference type="GO" id="GO:0010564">
    <property type="term" value="P:regulation of cell cycle process"/>
    <property type="evidence" value="ECO:0007669"/>
    <property type="project" value="TreeGrafter"/>
</dbReference>
<feature type="coiled-coil region" evidence="1">
    <location>
        <begin position="1000"/>
        <end position="1095"/>
    </location>
</feature>
<feature type="compositionally biased region" description="Pro residues" evidence="2">
    <location>
        <begin position="689"/>
        <end position="703"/>
    </location>
</feature>
<reference evidence="4" key="1">
    <citation type="journal article" date="2023" name="Commun. Biol.">
        <title>Genome analysis of Parmales, the sister group of diatoms, reveals the evolutionary specialization of diatoms from phago-mixotrophs to photoautotrophs.</title>
        <authorList>
            <person name="Ban H."/>
            <person name="Sato S."/>
            <person name="Yoshikawa S."/>
            <person name="Yamada K."/>
            <person name="Nakamura Y."/>
            <person name="Ichinomiya M."/>
            <person name="Sato N."/>
            <person name="Blanc-Mathieu R."/>
            <person name="Endo H."/>
            <person name="Kuwata A."/>
            <person name="Ogata H."/>
        </authorList>
    </citation>
    <scope>NUCLEOTIDE SEQUENCE [LARGE SCALE GENOMIC DNA]</scope>
</reference>
<evidence type="ECO:0000256" key="1">
    <source>
        <dbReference type="SAM" id="Coils"/>
    </source>
</evidence>
<dbReference type="Proteomes" id="UP001165065">
    <property type="component" value="Unassembled WGS sequence"/>
</dbReference>
<gene>
    <name evidence="3" type="ORF">TrCOL_g11006</name>
</gene>
<dbReference type="PANTHER" id="PTHR21574">
    <property type="entry name" value="CENTROSOMAL PROTEIN OF 120 KDA"/>
    <property type="match status" value="1"/>
</dbReference>
<feature type="region of interest" description="Disordered" evidence="2">
    <location>
        <begin position="654"/>
        <end position="713"/>
    </location>
</feature>
<name>A0A9W7G4E9_9STRA</name>
<dbReference type="InterPro" id="IPR035892">
    <property type="entry name" value="C2_domain_sf"/>
</dbReference>
<evidence type="ECO:0000313" key="4">
    <source>
        <dbReference type="Proteomes" id="UP001165065"/>
    </source>
</evidence>
<dbReference type="GO" id="GO:0005815">
    <property type="term" value="C:microtubule organizing center"/>
    <property type="evidence" value="ECO:0007669"/>
    <property type="project" value="TreeGrafter"/>
</dbReference>
<dbReference type="EMBL" id="BRYA01000788">
    <property type="protein sequence ID" value="GMI32639.1"/>
    <property type="molecule type" value="Genomic_DNA"/>
</dbReference>
<feature type="compositionally biased region" description="Low complexity" evidence="2">
    <location>
        <begin position="196"/>
        <end position="217"/>
    </location>
</feature>
<protein>
    <recommendedName>
        <fullName evidence="5">DUF3668 domain-containing protein</fullName>
    </recommendedName>
</protein>
<evidence type="ECO:0000313" key="3">
    <source>
        <dbReference type="EMBL" id="GMI32639.1"/>
    </source>
</evidence>
<dbReference type="PANTHER" id="PTHR21574:SF0">
    <property type="entry name" value="CENTROSOMAL PROTEIN OF 120 KDA"/>
    <property type="match status" value="1"/>
</dbReference>
<dbReference type="InterPro" id="IPR039893">
    <property type="entry name" value="CEP120-like"/>
</dbReference>
<organism evidence="3 4">
    <name type="scientific">Triparma columacea</name>
    <dbReference type="NCBI Taxonomy" id="722753"/>
    <lineage>
        <taxon>Eukaryota</taxon>
        <taxon>Sar</taxon>
        <taxon>Stramenopiles</taxon>
        <taxon>Ochrophyta</taxon>
        <taxon>Bolidophyceae</taxon>
        <taxon>Parmales</taxon>
        <taxon>Triparmaceae</taxon>
        <taxon>Triparma</taxon>
    </lineage>
</organism>
<evidence type="ECO:0008006" key="5">
    <source>
        <dbReference type="Google" id="ProtNLM"/>
    </source>
</evidence>
<feature type="region of interest" description="Disordered" evidence="2">
    <location>
        <begin position="760"/>
        <end position="780"/>
    </location>
</feature>
<evidence type="ECO:0000256" key="2">
    <source>
        <dbReference type="SAM" id="MobiDB-lite"/>
    </source>
</evidence>
<proteinExistence type="predicted"/>
<feature type="compositionally biased region" description="Polar residues" evidence="2">
    <location>
        <begin position="771"/>
        <end position="780"/>
    </location>
</feature>